<reference evidence="3 4" key="1">
    <citation type="submission" date="2019-09" db="EMBL/GenBank/DDBJ databases">
        <title>Vancomyinc resistant enterococci isolated from farm animals in Switzerland.</title>
        <authorList>
            <person name="Stevens M.J.A."/>
            <person name="Stephan R."/>
            <person name="Morach M."/>
            <person name="Nuesch-Inderbinen M."/>
        </authorList>
    </citation>
    <scope>NUCLEOTIDE SEQUENCE [LARGE SCALE GENOMIC DNA]</scope>
    <source>
        <strain evidence="3 4">GH27</strain>
    </source>
</reference>
<feature type="compositionally biased region" description="Basic and acidic residues" evidence="2">
    <location>
        <begin position="277"/>
        <end position="290"/>
    </location>
</feature>
<protein>
    <submittedName>
        <fullName evidence="3">Uncharacterized protein</fullName>
    </submittedName>
</protein>
<feature type="region of interest" description="Disordered" evidence="2">
    <location>
        <begin position="260"/>
        <end position="318"/>
    </location>
</feature>
<name>A0A5N0YNR6_9ENTE</name>
<dbReference type="EMBL" id="VYUT01000031">
    <property type="protein sequence ID" value="KAA9203376.1"/>
    <property type="molecule type" value="Genomic_DNA"/>
</dbReference>
<evidence type="ECO:0000256" key="2">
    <source>
        <dbReference type="SAM" id="MobiDB-lite"/>
    </source>
</evidence>
<evidence type="ECO:0000313" key="3">
    <source>
        <dbReference type="EMBL" id="KAA9203376.1"/>
    </source>
</evidence>
<proteinExistence type="predicted"/>
<sequence>MMPVVVIVLLIVLFGSFFYKKNTQQASTTDSTNYKEVNVLKSQGAEITLIQKKLTQLMNEQGYLAENVNDDDLETVTKTVDGIKERLNKKEETKNISEKNLEKIQEEIEEAALKIRQIRNKKDLQEIINKLFVGNETAIKGEKINASLPVKASIVSSKIEKINNQVTNLKVADQWKKSIDHILENASSQIKLATQIQSNLNKFYDSEGNIDKTADFSTLAEVEQSLEQVKNTEQKKSFSEKIEKIKVVQAEVAKEEEAKKQAEEAKKQQEAQQQAAEEAKKQAEEAKKQQEAQQAAEEAARQQQEAQQKAQEEYQRQLAEQQKLEEYQRQLEAYQKQLEEYHKQLEEQQNMN</sequence>
<evidence type="ECO:0000256" key="1">
    <source>
        <dbReference type="SAM" id="Coils"/>
    </source>
</evidence>
<evidence type="ECO:0000313" key="4">
    <source>
        <dbReference type="Proteomes" id="UP000326078"/>
    </source>
</evidence>
<keyword evidence="1" id="KW-0175">Coiled coil</keyword>
<organism evidence="3 4">
    <name type="scientific">Enterococcus durans</name>
    <dbReference type="NCBI Taxonomy" id="53345"/>
    <lineage>
        <taxon>Bacteria</taxon>
        <taxon>Bacillati</taxon>
        <taxon>Bacillota</taxon>
        <taxon>Bacilli</taxon>
        <taxon>Lactobacillales</taxon>
        <taxon>Enterococcaceae</taxon>
        <taxon>Enterococcus</taxon>
    </lineage>
</organism>
<dbReference type="AlphaFoldDB" id="A0A5N0YNR6"/>
<feature type="compositionally biased region" description="Low complexity" evidence="2">
    <location>
        <begin position="291"/>
        <end position="309"/>
    </location>
</feature>
<dbReference type="RefSeq" id="WP_151026728.1">
    <property type="nucleotide sequence ID" value="NZ_VYUL01000030.1"/>
</dbReference>
<comment type="caution">
    <text evidence="3">The sequence shown here is derived from an EMBL/GenBank/DDBJ whole genome shotgun (WGS) entry which is preliminary data.</text>
</comment>
<feature type="compositionally biased region" description="Basic and acidic residues" evidence="2">
    <location>
        <begin position="260"/>
        <end position="269"/>
    </location>
</feature>
<dbReference type="Proteomes" id="UP000326078">
    <property type="component" value="Unassembled WGS sequence"/>
</dbReference>
<gene>
    <name evidence="3" type="ORF">F6X95_13740</name>
</gene>
<feature type="coiled-coil region" evidence="1">
    <location>
        <begin position="73"/>
        <end position="121"/>
    </location>
</feature>
<accession>A0A5N0YNR6</accession>